<dbReference type="InterPro" id="IPR013783">
    <property type="entry name" value="Ig-like_fold"/>
</dbReference>
<dbReference type="Proteomes" id="UP001497497">
    <property type="component" value="Unassembled WGS sequence"/>
</dbReference>
<comment type="caution">
    <text evidence="2">The sequence shown here is derived from an EMBL/GenBank/DDBJ whole genome shotgun (WGS) entry which is preliminary data.</text>
</comment>
<evidence type="ECO:0000313" key="2">
    <source>
        <dbReference type="EMBL" id="CAL1544996.1"/>
    </source>
</evidence>
<feature type="transmembrane region" description="Helical" evidence="1">
    <location>
        <begin position="218"/>
        <end position="243"/>
    </location>
</feature>
<evidence type="ECO:0008006" key="4">
    <source>
        <dbReference type="Google" id="ProtNLM"/>
    </source>
</evidence>
<dbReference type="InterPro" id="IPR036116">
    <property type="entry name" value="FN3_sf"/>
</dbReference>
<reference evidence="2 3" key="1">
    <citation type="submission" date="2024-04" db="EMBL/GenBank/DDBJ databases">
        <authorList>
            <consortium name="Genoscope - CEA"/>
            <person name="William W."/>
        </authorList>
    </citation>
    <scope>NUCLEOTIDE SEQUENCE [LARGE SCALE GENOMIC DNA]</scope>
</reference>
<evidence type="ECO:0000313" key="3">
    <source>
        <dbReference type="Proteomes" id="UP001497497"/>
    </source>
</evidence>
<dbReference type="Gene3D" id="2.60.40.10">
    <property type="entry name" value="Immunoglobulins"/>
    <property type="match status" value="1"/>
</dbReference>
<gene>
    <name evidence="2" type="ORF">GSLYS_00018479001</name>
</gene>
<accession>A0AAV2IDK2</accession>
<name>A0AAV2IDK2_LYMST</name>
<protein>
    <recommendedName>
        <fullName evidence="4">Fibronectin type-III domain-containing protein</fullName>
    </recommendedName>
</protein>
<keyword evidence="1" id="KW-0472">Membrane</keyword>
<sequence length="415" mass="45709">MMAGVQFRPKSPVMHIYLYSTILLKTLLIFITPSVSSFEDSSEFQLRAVAKTHSILNVSWTAESLQFKVRHWLVLVSDNHTGETCVTVESGRRFHAVNHLKPDVAYSIGLHVLTADGRCIGWRGLRLTVTLPGDAREPDLPSVSQSYSVDKETVRLLPEHACRIGNNCGGVERHVRRRSSGSSSLDGDIKAQTVETGADQKATPSPSETFAEGPRQRLVWWVLVVGGAGLVVIIILSAITVLLHRPWRSREKVEMRKLSQLSKNDPLGNNSHCVTSGECPAGVIVGEIQILEVSPIHSKVTDAENRRNVQSAISWGSEFDGIDAPSDDLYINVNIAADSPQAVGPAQIDVASYPAKSSMWKKWMPGNPFLQLQGWRPTSGLYNKKKRPDADSDVIYANNAQIHEIVYTNVCVSKI</sequence>
<organism evidence="2 3">
    <name type="scientific">Lymnaea stagnalis</name>
    <name type="common">Great pond snail</name>
    <name type="synonym">Helix stagnalis</name>
    <dbReference type="NCBI Taxonomy" id="6523"/>
    <lineage>
        <taxon>Eukaryota</taxon>
        <taxon>Metazoa</taxon>
        <taxon>Spiralia</taxon>
        <taxon>Lophotrochozoa</taxon>
        <taxon>Mollusca</taxon>
        <taxon>Gastropoda</taxon>
        <taxon>Heterobranchia</taxon>
        <taxon>Euthyneura</taxon>
        <taxon>Panpulmonata</taxon>
        <taxon>Hygrophila</taxon>
        <taxon>Lymnaeoidea</taxon>
        <taxon>Lymnaeidae</taxon>
        <taxon>Lymnaea</taxon>
    </lineage>
</organism>
<keyword evidence="1" id="KW-0812">Transmembrane</keyword>
<evidence type="ECO:0000256" key="1">
    <source>
        <dbReference type="SAM" id="Phobius"/>
    </source>
</evidence>
<dbReference type="AlphaFoldDB" id="A0AAV2IDK2"/>
<dbReference type="EMBL" id="CAXITT010000665">
    <property type="protein sequence ID" value="CAL1544996.1"/>
    <property type="molecule type" value="Genomic_DNA"/>
</dbReference>
<keyword evidence="3" id="KW-1185">Reference proteome</keyword>
<proteinExistence type="predicted"/>
<dbReference type="SUPFAM" id="SSF49265">
    <property type="entry name" value="Fibronectin type III"/>
    <property type="match status" value="1"/>
</dbReference>
<keyword evidence="1" id="KW-1133">Transmembrane helix</keyword>